<reference evidence="1 2" key="1">
    <citation type="journal article" date="2022" name="DNA Res.">
        <title>Chromosomal-level genome assembly of the orchid tree Bauhinia variegata (Leguminosae; Cercidoideae) supports the allotetraploid origin hypothesis of Bauhinia.</title>
        <authorList>
            <person name="Zhong Y."/>
            <person name="Chen Y."/>
            <person name="Zheng D."/>
            <person name="Pang J."/>
            <person name="Liu Y."/>
            <person name="Luo S."/>
            <person name="Meng S."/>
            <person name="Qian L."/>
            <person name="Wei D."/>
            <person name="Dai S."/>
            <person name="Zhou R."/>
        </authorList>
    </citation>
    <scope>NUCLEOTIDE SEQUENCE [LARGE SCALE GENOMIC DNA]</scope>
    <source>
        <strain evidence="1">BV-YZ2020</strain>
    </source>
</reference>
<protein>
    <submittedName>
        <fullName evidence="1">Uncharacterized protein</fullName>
    </submittedName>
</protein>
<keyword evidence="2" id="KW-1185">Reference proteome</keyword>
<dbReference type="Proteomes" id="UP000828941">
    <property type="component" value="Chromosome 4"/>
</dbReference>
<sequence length="283" mass="30944">MLKLLSSLFALSLFFINSRATDSTCHTDRCTNGPEIRYPFWLSHGSPPEEYCGYREFGLICDNGNPVFSPPPGLWYYVKDIDYVNHSIHLVDVDTVNQTCPRALHKFPIGSLPLSHSPLNLNLSFYYNCSSHPSGVSSIRCLSSGLYESFVFFMGNETKGFQWDQNCKENVIVTVLKDQVTSNGLMNQFAGAINEGFVLDWQTANDCKECEASAGLCGYNVTTKEILCYCKDGSIKSNDCKGGGGSLEKLHIGLIATGGIGALLTFKSSASGQDSSSSCILKN</sequence>
<evidence type="ECO:0000313" key="1">
    <source>
        <dbReference type="EMBL" id="KAI4347202.1"/>
    </source>
</evidence>
<gene>
    <name evidence="1" type="ORF">L6164_008036</name>
</gene>
<accession>A0ACB9PEF8</accession>
<name>A0ACB9PEF8_BAUVA</name>
<comment type="caution">
    <text evidence="1">The sequence shown here is derived from an EMBL/GenBank/DDBJ whole genome shotgun (WGS) entry which is preliminary data.</text>
</comment>
<proteinExistence type="predicted"/>
<evidence type="ECO:0000313" key="2">
    <source>
        <dbReference type="Proteomes" id="UP000828941"/>
    </source>
</evidence>
<organism evidence="1 2">
    <name type="scientific">Bauhinia variegata</name>
    <name type="common">Purple orchid tree</name>
    <name type="synonym">Phanera variegata</name>
    <dbReference type="NCBI Taxonomy" id="167791"/>
    <lineage>
        <taxon>Eukaryota</taxon>
        <taxon>Viridiplantae</taxon>
        <taxon>Streptophyta</taxon>
        <taxon>Embryophyta</taxon>
        <taxon>Tracheophyta</taxon>
        <taxon>Spermatophyta</taxon>
        <taxon>Magnoliopsida</taxon>
        <taxon>eudicotyledons</taxon>
        <taxon>Gunneridae</taxon>
        <taxon>Pentapetalae</taxon>
        <taxon>rosids</taxon>
        <taxon>fabids</taxon>
        <taxon>Fabales</taxon>
        <taxon>Fabaceae</taxon>
        <taxon>Cercidoideae</taxon>
        <taxon>Cercideae</taxon>
        <taxon>Bauhiniinae</taxon>
        <taxon>Bauhinia</taxon>
    </lineage>
</organism>
<dbReference type="EMBL" id="CM039429">
    <property type="protein sequence ID" value="KAI4347202.1"/>
    <property type="molecule type" value="Genomic_DNA"/>
</dbReference>